<evidence type="ECO:0000256" key="3">
    <source>
        <dbReference type="ARBA" id="ARBA00023315"/>
    </source>
</evidence>
<dbReference type="EMBL" id="CM007384">
    <property type="protein sequence ID" value="ONK72456.1"/>
    <property type="molecule type" value="Genomic_DNA"/>
</dbReference>
<sequence>MGSFFNQDLKITLHNSSTIHPKEQTERRSLFLSNIDQLLNFHVKTVTFFSAKPGYTLDLVMEMIRSGMEKALVHYDFLAGRLKYDEKGRQEIDCDGAGVSYVMASSELKLEDLGELYPNPAFLQLIPMPELTHELEERPLFAIQATLFKCGSYAFGVSLNHAAMDGVGFLTFFLNLACLISNQRLAITPYTNRELLAARSPPRVTFSHPEYVKLEEIVKMLPTRKSPPEDHEFKQFHLSSKDISTLKEKARAGNTLDPKIITNFNVVAAYIWKCKSLATYGPDENKTSTLLYAVDIRRKIQPNLPSSYAGNGVFYAYAKATCRDLDTSPFPNIVKMVSEGVARITDEYIRSAIDSCQVSVRFPIGDVIVTSWWKLDFGEMEFEWGKPKYFCPVPDPKTKVVMLSPGVDKGVGVLIRLPSSKMEKFCSLFYKDFGPSQSRL</sequence>
<evidence type="ECO:0000256" key="2">
    <source>
        <dbReference type="ARBA" id="ARBA00022679"/>
    </source>
</evidence>
<dbReference type="InterPro" id="IPR050317">
    <property type="entry name" value="Plant_Fungal_Acyltransferase"/>
</dbReference>
<proteinExistence type="inferred from homology"/>
<keyword evidence="3" id="KW-0012">Acyltransferase</keyword>
<evidence type="ECO:0000256" key="1">
    <source>
        <dbReference type="ARBA" id="ARBA00009861"/>
    </source>
</evidence>
<gene>
    <name evidence="4" type="ORF">A4U43_C04F19630</name>
</gene>
<dbReference type="InterPro" id="IPR023213">
    <property type="entry name" value="CAT-like_dom_sf"/>
</dbReference>
<dbReference type="GO" id="GO:0016747">
    <property type="term" value="F:acyltransferase activity, transferring groups other than amino-acyl groups"/>
    <property type="evidence" value="ECO:0007669"/>
    <property type="project" value="TreeGrafter"/>
</dbReference>
<comment type="similarity">
    <text evidence="1">Belongs to the plant acyltransferase family.</text>
</comment>
<protein>
    <submittedName>
        <fullName evidence="4">Uncharacterized protein</fullName>
    </submittedName>
</protein>
<reference evidence="5" key="1">
    <citation type="journal article" date="2017" name="Nat. Commun.">
        <title>The asparagus genome sheds light on the origin and evolution of a young Y chromosome.</title>
        <authorList>
            <person name="Harkess A."/>
            <person name="Zhou J."/>
            <person name="Xu C."/>
            <person name="Bowers J.E."/>
            <person name="Van der Hulst R."/>
            <person name="Ayyampalayam S."/>
            <person name="Mercati F."/>
            <person name="Riccardi P."/>
            <person name="McKain M.R."/>
            <person name="Kakrana A."/>
            <person name="Tang H."/>
            <person name="Ray J."/>
            <person name="Groenendijk J."/>
            <person name="Arikit S."/>
            <person name="Mathioni S.M."/>
            <person name="Nakano M."/>
            <person name="Shan H."/>
            <person name="Telgmann-Rauber A."/>
            <person name="Kanno A."/>
            <person name="Yue Z."/>
            <person name="Chen H."/>
            <person name="Li W."/>
            <person name="Chen Y."/>
            <person name="Xu X."/>
            <person name="Zhang Y."/>
            <person name="Luo S."/>
            <person name="Chen H."/>
            <person name="Gao J."/>
            <person name="Mao Z."/>
            <person name="Pires J.C."/>
            <person name="Luo M."/>
            <person name="Kudrna D."/>
            <person name="Wing R.A."/>
            <person name="Meyers B.C."/>
            <person name="Yi K."/>
            <person name="Kong H."/>
            <person name="Lavrijsen P."/>
            <person name="Sunseri F."/>
            <person name="Falavigna A."/>
            <person name="Ye Y."/>
            <person name="Leebens-Mack J.H."/>
            <person name="Chen G."/>
        </authorList>
    </citation>
    <scope>NUCLEOTIDE SEQUENCE [LARGE SCALE GENOMIC DNA]</scope>
    <source>
        <strain evidence="5">cv. DH0086</strain>
    </source>
</reference>
<evidence type="ECO:0000313" key="5">
    <source>
        <dbReference type="Proteomes" id="UP000243459"/>
    </source>
</evidence>
<evidence type="ECO:0000313" key="4">
    <source>
        <dbReference type="EMBL" id="ONK72456.1"/>
    </source>
</evidence>
<dbReference type="Gene3D" id="3.30.559.10">
    <property type="entry name" value="Chloramphenicol acetyltransferase-like domain"/>
    <property type="match status" value="2"/>
</dbReference>
<keyword evidence="5" id="KW-1185">Reference proteome</keyword>
<accession>A0A5P1F271</accession>
<dbReference type="Proteomes" id="UP000243459">
    <property type="component" value="Chromosome 4"/>
</dbReference>
<dbReference type="Gramene" id="ONK72456">
    <property type="protein sequence ID" value="ONK72456"/>
    <property type="gene ID" value="A4U43_C04F19630"/>
</dbReference>
<organism evidence="4 5">
    <name type="scientific">Asparagus officinalis</name>
    <name type="common">Garden asparagus</name>
    <dbReference type="NCBI Taxonomy" id="4686"/>
    <lineage>
        <taxon>Eukaryota</taxon>
        <taxon>Viridiplantae</taxon>
        <taxon>Streptophyta</taxon>
        <taxon>Embryophyta</taxon>
        <taxon>Tracheophyta</taxon>
        <taxon>Spermatophyta</taxon>
        <taxon>Magnoliopsida</taxon>
        <taxon>Liliopsida</taxon>
        <taxon>Asparagales</taxon>
        <taxon>Asparagaceae</taxon>
        <taxon>Asparagoideae</taxon>
        <taxon>Asparagus</taxon>
    </lineage>
</organism>
<keyword evidence="2" id="KW-0808">Transferase</keyword>
<dbReference type="AlphaFoldDB" id="A0A5P1F271"/>
<dbReference type="OMA" id="ERIFWIF"/>
<dbReference type="Pfam" id="PF02458">
    <property type="entry name" value="Transferase"/>
    <property type="match status" value="1"/>
</dbReference>
<name>A0A5P1F271_ASPOF</name>
<dbReference type="PANTHER" id="PTHR31642">
    <property type="entry name" value="TRICHOTHECENE 3-O-ACETYLTRANSFERASE"/>
    <property type="match status" value="1"/>
</dbReference>
<dbReference type="PANTHER" id="PTHR31642:SF189">
    <property type="entry name" value="ACYLTRANSFERASE GLAUCE"/>
    <property type="match status" value="1"/>
</dbReference>